<gene>
    <name evidence="1" type="ORF">RPERSI_LOCUS34907</name>
</gene>
<keyword evidence="2" id="KW-1185">Reference proteome</keyword>
<name>A0ACA9SV00_9GLOM</name>
<feature type="non-terminal residue" evidence="1">
    <location>
        <position position="1"/>
    </location>
</feature>
<protein>
    <submittedName>
        <fullName evidence="1">34181_t:CDS:1</fullName>
    </submittedName>
</protein>
<organism evidence="1 2">
    <name type="scientific">Racocetra persica</name>
    <dbReference type="NCBI Taxonomy" id="160502"/>
    <lineage>
        <taxon>Eukaryota</taxon>
        <taxon>Fungi</taxon>
        <taxon>Fungi incertae sedis</taxon>
        <taxon>Mucoromycota</taxon>
        <taxon>Glomeromycotina</taxon>
        <taxon>Glomeromycetes</taxon>
        <taxon>Diversisporales</taxon>
        <taxon>Gigasporaceae</taxon>
        <taxon>Racocetra</taxon>
    </lineage>
</organism>
<feature type="non-terminal residue" evidence="1">
    <location>
        <position position="148"/>
    </location>
</feature>
<comment type="caution">
    <text evidence="1">The sequence shown here is derived from an EMBL/GenBank/DDBJ whole genome shotgun (WGS) entry which is preliminary data.</text>
</comment>
<dbReference type="EMBL" id="CAJVQC010158701">
    <property type="protein sequence ID" value="CAG8848001.1"/>
    <property type="molecule type" value="Genomic_DNA"/>
</dbReference>
<dbReference type="Proteomes" id="UP000789920">
    <property type="component" value="Unassembled WGS sequence"/>
</dbReference>
<evidence type="ECO:0000313" key="1">
    <source>
        <dbReference type="EMBL" id="CAG8848001.1"/>
    </source>
</evidence>
<sequence>KTTLNNQQRKDIIEFKKKNLNISSVDLVSWIKKNMGFDIHPSTIGHLLKNKNSVRDNLSAKRQKTVQYPNLENTLPKAFAQLLNISNINLKFSHGWLFKFKKRYSLNQIIKYDEDVSVDNDIIAATILKLKEILEKYDLKDIYNMNKM</sequence>
<evidence type="ECO:0000313" key="2">
    <source>
        <dbReference type="Proteomes" id="UP000789920"/>
    </source>
</evidence>
<accession>A0ACA9SV00</accession>
<reference evidence="1" key="1">
    <citation type="submission" date="2021-06" db="EMBL/GenBank/DDBJ databases">
        <authorList>
            <person name="Kallberg Y."/>
            <person name="Tangrot J."/>
            <person name="Rosling A."/>
        </authorList>
    </citation>
    <scope>NUCLEOTIDE SEQUENCE</scope>
    <source>
        <strain evidence="1">MA461A</strain>
    </source>
</reference>
<proteinExistence type="predicted"/>